<organism evidence="3 4">
    <name type="scientific">Paenibacillus sepulcri</name>
    <dbReference type="NCBI Taxonomy" id="359917"/>
    <lineage>
        <taxon>Bacteria</taxon>
        <taxon>Bacillati</taxon>
        <taxon>Bacillota</taxon>
        <taxon>Bacilli</taxon>
        <taxon>Bacillales</taxon>
        <taxon>Paenibacillaceae</taxon>
        <taxon>Paenibacillus</taxon>
    </lineage>
</organism>
<keyword evidence="4" id="KW-1185">Reference proteome</keyword>
<feature type="domain" description="D-alanyl-D-alanine carboxypeptidase-like core" evidence="2">
    <location>
        <begin position="106"/>
        <end position="167"/>
    </location>
</feature>
<reference evidence="3 4" key="1">
    <citation type="submission" date="2021-07" db="EMBL/GenBank/DDBJ databases">
        <title>Paenibacillus radiodurans sp. nov., isolated from the southeastern edge of Tengger Desert.</title>
        <authorList>
            <person name="Zhang G."/>
        </authorList>
    </citation>
    <scope>NUCLEOTIDE SEQUENCE [LARGE SCALE GENOMIC DNA]</scope>
    <source>
        <strain evidence="3 4">CCM 7311</strain>
    </source>
</reference>
<name>A0ABS7CL60_9BACL</name>
<dbReference type="Proteomes" id="UP001519887">
    <property type="component" value="Unassembled WGS sequence"/>
</dbReference>
<dbReference type="SUPFAM" id="SSF55166">
    <property type="entry name" value="Hedgehog/DD-peptidase"/>
    <property type="match status" value="1"/>
</dbReference>
<feature type="compositionally biased region" description="Polar residues" evidence="1">
    <location>
        <begin position="1"/>
        <end position="23"/>
    </location>
</feature>
<feature type="non-terminal residue" evidence="3">
    <location>
        <position position="1"/>
    </location>
</feature>
<evidence type="ECO:0000256" key="1">
    <source>
        <dbReference type="SAM" id="MobiDB-lite"/>
    </source>
</evidence>
<dbReference type="EMBL" id="JAHZIK010003168">
    <property type="protein sequence ID" value="MBW7461678.1"/>
    <property type="molecule type" value="Genomic_DNA"/>
</dbReference>
<evidence type="ECO:0000259" key="2">
    <source>
        <dbReference type="Pfam" id="PF02557"/>
    </source>
</evidence>
<gene>
    <name evidence="3" type="ORF">K0U00_47250</name>
</gene>
<feature type="region of interest" description="Disordered" evidence="1">
    <location>
        <begin position="1"/>
        <end position="62"/>
    </location>
</feature>
<evidence type="ECO:0000313" key="4">
    <source>
        <dbReference type="Proteomes" id="UP001519887"/>
    </source>
</evidence>
<comment type="caution">
    <text evidence="3">The sequence shown here is derived from an EMBL/GenBank/DDBJ whole genome shotgun (WGS) entry which is preliminary data.</text>
</comment>
<keyword evidence="3" id="KW-0645">Protease</keyword>
<accession>A0ABS7CL60</accession>
<sequence length="167" mass="17902">NENAAAGSSDSTTTGEPVQSGTDEPTKTGQEEPPADDQQPADANQTPAKPPVSDSTNDDDSIVVVAQPESVTALINKHFALPEDYEPADLVYPDVPFTFSEKIEKRKIRQVAADALVQLFAGAKEDGVPLAGVSAYRSYSRQKTLFDNYVREDGLEKARTYSAVPGT</sequence>
<keyword evidence="3" id="KW-0121">Carboxypeptidase</keyword>
<evidence type="ECO:0000313" key="3">
    <source>
        <dbReference type="EMBL" id="MBW7461678.1"/>
    </source>
</evidence>
<dbReference type="Gene3D" id="3.30.1380.10">
    <property type="match status" value="1"/>
</dbReference>
<dbReference type="Pfam" id="PF02557">
    <property type="entry name" value="VanY"/>
    <property type="match status" value="1"/>
</dbReference>
<dbReference type="InterPro" id="IPR009045">
    <property type="entry name" value="Zn_M74/Hedgehog-like"/>
</dbReference>
<dbReference type="GO" id="GO:0004180">
    <property type="term" value="F:carboxypeptidase activity"/>
    <property type="evidence" value="ECO:0007669"/>
    <property type="project" value="UniProtKB-KW"/>
</dbReference>
<dbReference type="PANTHER" id="PTHR34385:SF1">
    <property type="entry name" value="PEPTIDOGLYCAN L-ALANYL-D-GLUTAMATE ENDOPEPTIDASE CWLK"/>
    <property type="match status" value="1"/>
</dbReference>
<keyword evidence="3" id="KW-0378">Hydrolase</keyword>
<dbReference type="PANTHER" id="PTHR34385">
    <property type="entry name" value="D-ALANYL-D-ALANINE CARBOXYPEPTIDASE"/>
    <property type="match status" value="1"/>
</dbReference>
<dbReference type="InterPro" id="IPR003709">
    <property type="entry name" value="VanY-like_core_dom"/>
</dbReference>
<feature type="non-terminal residue" evidence="3">
    <location>
        <position position="167"/>
    </location>
</feature>
<dbReference type="InterPro" id="IPR052179">
    <property type="entry name" value="DD-CPase-like"/>
</dbReference>
<proteinExistence type="predicted"/>
<protein>
    <submittedName>
        <fullName evidence="3">D-alanyl-D-alanine carboxypeptidase family protein</fullName>
    </submittedName>
</protein>